<proteinExistence type="predicted"/>
<organism evidence="1 2">
    <name type="scientific">Opisthorchis viverrini</name>
    <name type="common">Southeast Asian liver fluke</name>
    <dbReference type="NCBI Taxonomy" id="6198"/>
    <lineage>
        <taxon>Eukaryota</taxon>
        <taxon>Metazoa</taxon>
        <taxon>Spiralia</taxon>
        <taxon>Lophotrochozoa</taxon>
        <taxon>Platyhelminthes</taxon>
        <taxon>Trematoda</taxon>
        <taxon>Digenea</taxon>
        <taxon>Opisthorchiida</taxon>
        <taxon>Opisthorchiata</taxon>
        <taxon>Opisthorchiidae</taxon>
        <taxon>Opisthorchis</taxon>
    </lineage>
</organism>
<reference evidence="1 2" key="1">
    <citation type="submission" date="2013-11" db="EMBL/GenBank/DDBJ databases">
        <title>Opisthorchis viverrini - life in the bile duct.</title>
        <authorList>
            <person name="Young N.D."/>
            <person name="Nagarajan N."/>
            <person name="Lin S.J."/>
            <person name="Korhonen P.K."/>
            <person name="Jex A.R."/>
            <person name="Hall R.S."/>
            <person name="Safavi-Hemami H."/>
            <person name="Kaewkong W."/>
            <person name="Bertrand D."/>
            <person name="Gao S."/>
            <person name="Seet Q."/>
            <person name="Wongkham S."/>
            <person name="Teh B.T."/>
            <person name="Wongkham C."/>
            <person name="Intapan P.M."/>
            <person name="Maleewong W."/>
            <person name="Yang X."/>
            <person name="Hu M."/>
            <person name="Wang Z."/>
            <person name="Hofmann A."/>
            <person name="Sternberg P.W."/>
            <person name="Tan P."/>
            <person name="Wang J."/>
            <person name="Gasser R.B."/>
        </authorList>
    </citation>
    <scope>NUCLEOTIDE SEQUENCE [LARGE SCALE GENOMIC DNA]</scope>
</reference>
<dbReference type="GeneID" id="20319574"/>
<keyword evidence="2" id="KW-1185">Reference proteome</keyword>
<dbReference type="CTD" id="20319574"/>
<gene>
    <name evidence="1" type="ORF">T265_05392</name>
</gene>
<dbReference type="RefSeq" id="XP_009168654.1">
    <property type="nucleotide sequence ID" value="XM_009170390.1"/>
</dbReference>
<dbReference type="AlphaFoldDB" id="A0A074ZJQ3"/>
<evidence type="ECO:0000313" key="2">
    <source>
        <dbReference type="Proteomes" id="UP000054324"/>
    </source>
</evidence>
<accession>A0A074ZJQ3</accession>
<dbReference type="Proteomes" id="UP000054324">
    <property type="component" value="Unassembled WGS sequence"/>
</dbReference>
<protein>
    <submittedName>
        <fullName evidence="1">Uncharacterized protein</fullName>
    </submittedName>
</protein>
<dbReference type="KEGG" id="ovi:T265_05392"/>
<dbReference type="EMBL" id="KL596719">
    <property type="protein sequence ID" value="KER27573.1"/>
    <property type="molecule type" value="Genomic_DNA"/>
</dbReference>
<sequence>MNRWFGWNSEWRAKTKRFLIKETTHKVAENSLTAHDRFRPSWDSSVEIICHDTFLVLADFLNCESVRKAPQKLPYTKRCPSGMPTLPIPF</sequence>
<dbReference type="OrthoDB" id="39497at2759"/>
<evidence type="ECO:0000313" key="1">
    <source>
        <dbReference type="EMBL" id="KER27573.1"/>
    </source>
</evidence>
<name>A0A074ZJQ3_OPIVI</name>